<dbReference type="GO" id="GO:0009969">
    <property type="term" value="P:xyloglucan biosynthetic process"/>
    <property type="evidence" value="ECO:0000318"/>
    <property type="project" value="GO_Central"/>
</dbReference>
<evidence type="ECO:0000256" key="3">
    <source>
        <dbReference type="ARBA" id="ARBA00022679"/>
    </source>
</evidence>
<comment type="subcellular location">
    <subcellularLocation>
        <location evidence="6">Golgi apparatus</location>
        <location evidence="6">Golgi stack membrane</location>
        <topology evidence="6">Single-pass type II membrane protein</topology>
    </subcellularLocation>
</comment>
<dbReference type="PANTHER" id="PTHR31889">
    <property type="entry name" value="FUCOSYLTRANSFERASE 2-RELATED"/>
    <property type="match status" value="1"/>
</dbReference>
<dbReference type="GO" id="GO:0008107">
    <property type="term" value="F:galactoside 2-alpha-L-fucosyltransferase activity"/>
    <property type="evidence" value="ECO:0007669"/>
    <property type="project" value="InterPro"/>
</dbReference>
<dbReference type="GO" id="GO:0032580">
    <property type="term" value="C:Golgi cisterna membrane"/>
    <property type="evidence" value="ECO:0007669"/>
    <property type="project" value="UniProtKB-SubCell"/>
</dbReference>
<dbReference type="GO" id="GO:0071555">
    <property type="term" value="P:cell wall organization"/>
    <property type="evidence" value="ECO:0007669"/>
    <property type="project" value="UniProtKB-UniRule"/>
</dbReference>
<evidence type="ECO:0000256" key="5">
    <source>
        <dbReference type="ARBA" id="ARBA00023316"/>
    </source>
</evidence>
<evidence type="ECO:0000256" key="2">
    <source>
        <dbReference type="ARBA" id="ARBA00022676"/>
    </source>
</evidence>
<keyword evidence="4" id="KW-0325">Glycoprotein</keyword>
<keyword evidence="3 6" id="KW-0808">Transferase</keyword>
<dbReference type="Pfam" id="PF03254">
    <property type="entry name" value="XG_FTase"/>
    <property type="match status" value="1"/>
</dbReference>
<dbReference type="STRING" id="13333.U5D350"/>
<comment type="similarity">
    <text evidence="1 6">Belongs to the glycosyltransferase 37 family.</text>
</comment>
<organism evidence="8 9">
    <name type="scientific">Amborella trichopoda</name>
    <dbReference type="NCBI Taxonomy" id="13333"/>
    <lineage>
        <taxon>Eukaryota</taxon>
        <taxon>Viridiplantae</taxon>
        <taxon>Streptophyta</taxon>
        <taxon>Embryophyta</taxon>
        <taxon>Tracheophyta</taxon>
        <taxon>Spermatophyta</taxon>
        <taxon>Magnoliopsida</taxon>
        <taxon>Amborellales</taxon>
        <taxon>Amborellaceae</taxon>
        <taxon>Amborella</taxon>
    </lineage>
</organism>
<reference evidence="9" key="1">
    <citation type="journal article" date="2013" name="Science">
        <title>The Amborella genome and the evolution of flowering plants.</title>
        <authorList>
            <consortium name="Amborella Genome Project"/>
        </authorList>
    </citation>
    <scope>NUCLEOTIDE SEQUENCE [LARGE SCALE GENOMIC DNA]</scope>
</reference>
<dbReference type="AlphaFoldDB" id="U5D350"/>
<protein>
    <recommendedName>
        <fullName evidence="6">Fucosyltransferase</fullName>
        <ecNumber evidence="6">2.4.1.-</ecNumber>
    </recommendedName>
</protein>
<feature type="signal peptide" evidence="7">
    <location>
        <begin position="1"/>
        <end position="21"/>
    </location>
</feature>
<dbReference type="GO" id="GO:0042546">
    <property type="term" value="P:cell wall biogenesis"/>
    <property type="evidence" value="ECO:0007669"/>
    <property type="project" value="InterPro"/>
</dbReference>
<dbReference type="PANTHER" id="PTHR31889:SF35">
    <property type="entry name" value="FUCOSYLTRANSFERASE"/>
    <property type="match status" value="1"/>
</dbReference>
<keyword evidence="2 6" id="KW-0328">Glycosyltransferase</keyword>
<dbReference type="eggNOG" id="ENOG502RXMK">
    <property type="taxonomic scope" value="Eukaryota"/>
</dbReference>
<evidence type="ECO:0000256" key="4">
    <source>
        <dbReference type="ARBA" id="ARBA00023180"/>
    </source>
</evidence>
<gene>
    <name evidence="8" type="ORF">AMTR_s00039p00172790</name>
</gene>
<dbReference type="InterPro" id="IPR004938">
    <property type="entry name" value="XG_FTase"/>
</dbReference>
<dbReference type="OrthoDB" id="428346at2759"/>
<evidence type="ECO:0000256" key="6">
    <source>
        <dbReference type="RuleBase" id="RU367004"/>
    </source>
</evidence>
<dbReference type="KEGG" id="atr:18444140"/>
<comment type="function">
    <text evidence="6">May be involved in cell wall biosynthesis.</text>
</comment>
<dbReference type="EC" id="2.4.1.-" evidence="6"/>
<keyword evidence="5 6" id="KW-0961">Cell wall biogenesis/degradation</keyword>
<keyword evidence="7" id="KW-0732">Signal</keyword>
<dbReference type="Gene3D" id="3.40.50.11340">
    <property type="match status" value="1"/>
</dbReference>
<dbReference type="Proteomes" id="UP000017836">
    <property type="component" value="Unassembled WGS sequence"/>
</dbReference>
<dbReference type="EMBL" id="KI392495">
    <property type="protein sequence ID" value="ERN15847.1"/>
    <property type="molecule type" value="Genomic_DNA"/>
</dbReference>
<evidence type="ECO:0000256" key="1">
    <source>
        <dbReference type="ARBA" id="ARBA00010481"/>
    </source>
</evidence>
<keyword evidence="6" id="KW-0333">Golgi apparatus</keyword>
<proteinExistence type="inferred from homology"/>
<evidence type="ECO:0000256" key="7">
    <source>
        <dbReference type="SAM" id="SignalP"/>
    </source>
</evidence>
<dbReference type="Gramene" id="ERN15847">
    <property type="protein sequence ID" value="ERN15847"/>
    <property type="gene ID" value="AMTR_s00039p00172790"/>
</dbReference>
<name>U5D350_AMBTC</name>
<dbReference type="OMA" id="WFREKHE"/>
<evidence type="ECO:0000313" key="8">
    <source>
        <dbReference type="EMBL" id="ERN15847.1"/>
    </source>
</evidence>
<evidence type="ECO:0000313" key="9">
    <source>
        <dbReference type="Proteomes" id="UP000017836"/>
    </source>
</evidence>
<feature type="chain" id="PRO_5004658889" description="Fucosyltransferase" evidence="7">
    <location>
        <begin position="22"/>
        <end position="518"/>
    </location>
</feature>
<sequence>MTSLILLLLLLLSSLLSPSSPVEFRDSLSDLSQQSILHCSTLTSTDKLLCEFAGAIDDQGNPATRTPTVQSSSCKFKEDGAYNAYYPYATSPSQELTTILEKYFSMHQRCVAKDLATLANAYSSGGRPLCQYVIWGASGDGLGNRLMSLMSAFLYSILSARVLLIDYPEWRELFCEPFLGSTISIPQGAAFDRGIGAWNVEFLDAKCGSPLSSVNNGGCNNTIVKLSLDHDTPLREYDFVMCPLGYSRLRNVPFVTIRECNQYLVPGFYANPVLTPLMDLLFPERNVFHVLSRYLLSPSDPMWHSIRDDTDVQASRRIGIQIREFQFEKYTSEYDDNIVRCLWERGGILPRRFRKGVCEGEYLAIHVATLEKGHVLKVNETMKIIEEETGVEARVSRQAVDGREAHDAAHQEEALIDIWVLSMSHVLITSIYSTFGYVASALSGVAANFIDKREGESCKVSNGVEPCFHAAPKLLVCSDDELMRYTAFDLAVNSSWVRPCADRIVLGWTLAKGTSYPK</sequence>
<keyword evidence="9" id="KW-1185">Reference proteome</keyword>
<accession>U5D350</accession>
<dbReference type="HOGENOM" id="CLU_526134_0_0_1"/>